<name>A0A812L912_9DINO</name>
<dbReference type="Proteomes" id="UP000604046">
    <property type="component" value="Unassembled WGS sequence"/>
</dbReference>
<comment type="caution">
    <text evidence="1">The sequence shown here is derived from an EMBL/GenBank/DDBJ whole genome shotgun (WGS) entry which is preliminary data.</text>
</comment>
<protein>
    <submittedName>
        <fullName evidence="1">Uncharacterized protein</fullName>
    </submittedName>
</protein>
<feature type="non-terminal residue" evidence="1">
    <location>
        <position position="49"/>
    </location>
</feature>
<accession>A0A812L912</accession>
<organism evidence="1 2">
    <name type="scientific">Symbiodinium natans</name>
    <dbReference type="NCBI Taxonomy" id="878477"/>
    <lineage>
        <taxon>Eukaryota</taxon>
        <taxon>Sar</taxon>
        <taxon>Alveolata</taxon>
        <taxon>Dinophyceae</taxon>
        <taxon>Suessiales</taxon>
        <taxon>Symbiodiniaceae</taxon>
        <taxon>Symbiodinium</taxon>
    </lineage>
</organism>
<dbReference type="EMBL" id="CAJNDS010000984">
    <property type="protein sequence ID" value="CAE7242695.1"/>
    <property type="molecule type" value="Genomic_DNA"/>
</dbReference>
<dbReference type="OrthoDB" id="470047at2759"/>
<keyword evidence="2" id="KW-1185">Reference proteome</keyword>
<proteinExistence type="predicted"/>
<sequence length="49" mass="5376">YDQVSDPSFTYYVQDYLLPPAARRALFYDGGNNANGTGNIGMAVGWAEE</sequence>
<reference evidence="1" key="1">
    <citation type="submission" date="2021-02" db="EMBL/GenBank/DDBJ databases">
        <authorList>
            <person name="Dougan E. K."/>
            <person name="Rhodes N."/>
            <person name="Thang M."/>
            <person name="Chan C."/>
        </authorList>
    </citation>
    <scope>NUCLEOTIDE SEQUENCE</scope>
</reference>
<evidence type="ECO:0000313" key="2">
    <source>
        <dbReference type="Proteomes" id="UP000604046"/>
    </source>
</evidence>
<feature type="non-terminal residue" evidence="1">
    <location>
        <position position="1"/>
    </location>
</feature>
<evidence type="ECO:0000313" key="1">
    <source>
        <dbReference type="EMBL" id="CAE7242695.1"/>
    </source>
</evidence>
<dbReference type="AlphaFoldDB" id="A0A812L912"/>
<gene>
    <name evidence="1" type="ORF">SNAT2548_LOCUS11175</name>
</gene>